<keyword evidence="2" id="KW-0813">Transport</keyword>
<evidence type="ECO:0000256" key="8">
    <source>
        <dbReference type="ARBA" id="ARBA00038436"/>
    </source>
</evidence>
<comment type="similarity">
    <text evidence="8">Belongs to the TRAP transporter small permease family.</text>
</comment>
<keyword evidence="3" id="KW-1003">Cell membrane</keyword>
<evidence type="ECO:0000313" key="11">
    <source>
        <dbReference type="EMBL" id="SHJ27242.1"/>
    </source>
</evidence>
<proteinExistence type="inferred from homology"/>
<evidence type="ECO:0000256" key="5">
    <source>
        <dbReference type="ARBA" id="ARBA00022692"/>
    </source>
</evidence>
<keyword evidence="5 9" id="KW-0812">Transmembrane</keyword>
<comment type="subcellular location">
    <subcellularLocation>
        <location evidence="1">Cell inner membrane</location>
        <topology evidence="1">Multi-pass membrane protein</topology>
    </subcellularLocation>
</comment>
<dbReference type="PANTHER" id="PTHR35011">
    <property type="entry name" value="2,3-DIKETO-L-GULONATE TRAP TRANSPORTER SMALL PERMEASE PROTEIN YIAM"/>
    <property type="match status" value="1"/>
</dbReference>
<feature type="transmembrane region" description="Helical" evidence="9">
    <location>
        <begin position="140"/>
        <end position="161"/>
    </location>
</feature>
<name>A0A1M6HYE6_9FIRM</name>
<evidence type="ECO:0000256" key="7">
    <source>
        <dbReference type="ARBA" id="ARBA00023136"/>
    </source>
</evidence>
<dbReference type="EMBL" id="FQZV01000019">
    <property type="protein sequence ID" value="SHJ27242.1"/>
    <property type="molecule type" value="Genomic_DNA"/>
</dbReference>
<evidence type="ECO:0000256" key="2">
    <source>
        <dbReference type="ARBA" id="ARBA00022448"/>
    </source>
</evidence>
<keyword evidence="7 9" id="KW-0472">Membrane</keyword>
<dbReference type="Pfam" id="PF04290">
    <property type="entry name" value="DctQ"/>
    <property type="match status" value="1"/>
</dbReference>
<evidence type="ECO:0000259" key="10">
    <source>
        <dbReference type="Pfam" id="PF04290"/>
    </source>
</evidence>
<dbReference type="RefSeq" id="WP_110940840.1">
    <property type="nucleotide sequence ID" value="NZ_FQZV01000019.1"/>
</dbReference>
<keyword evidence="4" id="KW-0997">Cell inner membrane</keyword>
<evidence type="ECO:0000256" key="1">
    <source>
        <dbReference type="ARBA" id="ARBA00004429"/>
    </source>
</evidence>
<dbReference type="OrthoDB" id="49066at2"/>
<feature type="transmembrane region" description="Helical" evidence="9">
    <location>
        <begin position="96"/>
        <end position="120"/>
    </location>
</feature>
<evidence type="ECO:0000256" key="6">
    <source>
        <dbReference type="ARBA" id="ARBA00022989"/>
    </source>
</evidence>
<reference evidence="12" key="1">
    <citation type="submission" date="2016-11" db="EMBL/GenBank/DDBJ databases">
        <authorList>
            <person name="Varghese N."/>
            <person name="Submissions S."/>
        </authorList>
    </citation>
    <scope>NUCLEOTIDE SEQUENCE [LARGE SCALE GENOMIC DNA]</scope>
    <source>
        <strain evidence="12">DSM 17957</strain>
    </source>
</reference>
<feature type="domain" description="Tripartite ATP-independent periplasmic transporters DctQ component" evidence="10">
    <location>
        <begin position="34"/>
        <end position="164"/>
    </location>
</feature>
<evidence type="ECO:0000256" key="9">
    <source>
        <dbReference type="SAM" id="Phobius"/>
    </source>
</evidence>
<keyword evidence="6 9" id="KW-1133">Transmembrane helix</keyword>
<feature type="transmembrane region" description="Helical" evidence="9">
    <location>
        <begin position="58"/>
        <end position="75"/>
    </location>
</feature>
<dbReference type="InterPro" id="IPR055348">
    <property type="entry name" value="DctQ"/>
</dbReference>
<keyword evidence="12" id="KW-1185">Reference proteome</keyword>
<gene>
    <name evidence="11" type="ORF">SAMN02745975_01669</name>
</gene>
<protein>
    <submittedName>
        <fullName evidence="11">TRAP-type C4-dicarboxylate transport system, small permease component</fullName>
    </submittedName>
</protein>
<evidence type="ECO:0000256" key="3">
    <source>
        <dbReference type="ARBA" id="ARBA00022475"/>
    </source>
</evidence>
<dbReference type="GO" id="GO:0005886">
    <property type="term" value="C:plasma membrane"/>
    <property type="evidence" value="ECO:0007669"/>
    <property type="project" value="UniProtKB-SubCell"/>
</dbReference>
<evidence type="ECO:0000313" key="12">
    <source>
        <dbReference type="Proteomes" id="UP000184536"/>
    </source>
</evidence>
<dbReference type="InterPro" id="IPR007387">
    <property type="entry name" value="TRAP_DctQ"/>
</dbReference>
<dbReference type="AlphaFoldDB" id="A0A1M6HYE6"/>
<organism evidence="11 12">
    <name type="scientific">Geosporobacter subterraneus DSM 17957</name>
    <dbReference type="NCBI Taxonomy" id="1121919"/>
    <lineage>
        <taxon>Bacteria</taxon>
        <taxon>Bacillati</taxon>
        <taxon>Bacillota</taxon>
        <taxon>Clostridia</taxon>
        <taxon>Peptostreptococcales</taxon>
        <taxon>Thermotaleaceae</taxon>
        <taxon>Geosporobacter</taxon>
    </lineage>
</organism>
<dbReference type="Proteomes" id="UP000184536">
    <property type="component" value="Unassembled WGS sequence"/>
</dbReference>
<feature type="transmembrane region" description="Helical" evidence="9">
    <location>
        <begin position="21"/>
        <end position="46"/>
    </location>
</feature>
<accession>A0A1M6HYE6</accession>
<sequence>MPKIFNTIDKIKPAYDVAYKIVLFLCKLLLIVDILITTMAVAGRYISFIPDPAWSEEVVLTCMAYMAVLSAALAIRRNAHIRMTAFDRYLPKKVILALDILSDVAVLGLAVVMITVGWKYAVLLGSRGSYVSMPTVSRFWMYFPVPLAGIAMVIFEIEILYNHIKSIFVKEEVYHEC</sequence>
<dbReference type="GO" id="GO:0022857">
    <property type="term" value="F:transmembrane transporter activity"/>
    <property type="evidence" value="ECO:0007669"/>
    <property type="project" value="TreeGrafter"/>
</dbReference>
<evidence type="ECO:0000256" key="4">
    <source>
        <dbReference type="ARBA" id="ARBA00022519"/>
    </source>
</evidence>
<dbReference type="PANTHER" id="PTHR35011:SF2">
    <property type="entry name" value="2,3-DIKETO-L-GULONATE TRAP TRANSPORTER SMALL PERMEASE PROTEIN YIAM"/>
    <property type="match status" value="1"/>
</dbReference>
<dbReference type="GO" id="GO:0015740">
    <property type="term" value="P:C4-dicarboxylate transport"/>
    <property type="evidence" value="ECO:0007669"/>
    <property type="project" value="TreeGrafter"/>
</dbReference>
<dbReference type="STRING" id="1121919.SAMN02745975_01669"/>